<keyword evidence="4" id="KW-1185">Reference proteome</keyword>
<proteinExistence type="predicted"/>
<feature type="domain" description="Glycine-rich" evidence="2">
    <location>
        <begin position="22"/>
        <end position="312"/>
    </location>
</feature>
<dbReference type="Proteomes" id="UP001294412">
    <property type="component" value="Unassembled WGS sequence"/>
</dbReference>
<feature type="region of interest" description="Disordered" evidence="1">
    <location>
        <begin position="76"/>
        <end position="149"/>
    </location>
</feature>
<dbReference type="RefSeq" id="WP_322186592.1">
    <property type="nucleotide sequence ID" value="NZ_JAXLPB010000002.1"/>
</dbReference>
<feature type="compositionally biased region" description="Low complexity" evidence="1">
    <location>
        <begin position="259"/>
        <end position="285"/>
    </location>
</feature>
<comment type="caution">
    <text evidence="3">The sequence shown here is derived from an EMBL/GenBank/DDBJ whole genome shotgun (WGS) entry which is preliminary data.</text>
</comment>
<feature type="compositionally biased region" description="Gly residues" evidence="1">
    <location>
        <begin position="286"/>
        <end position="297"/>
    </location>
</feature>
<protein>
    <recommendedName>
        <fullName evidence="2">Glycine-rich domain-containing protein</fullName>
    </recommendedName>
</protein>
<accession>A0ABU5I1W6</accession>
<evidence type="ECO:0000313" key="3">
    <source>
        <dbReference type="EMBL" id="MDY8109137.1"/>
    </source>
</evidence>
<reference evidence="3 4" key="1">
    <citation type="submission" date="2023-12" db="EMBL/GenBank/DDBJ databases">
        <title>Description of Novel Strain Fulvimarina sp. 2208YS6-2-32 isolated from Uroteuthis (Photololigo) edulis.</title>
        <authorList>
            <person name="Park J.-S."/>
        </authorList>
    </citation>
    <scope>NUCLEOTIDE SEQUENCE [LARGE SCALE GENOMIC DNA]</scope>
    <source>
        <strain evidence="3 4">2208YS6-2-32</strain>
    </source>
</reference>
<evidence type="ECO:0000256" key="1">
    <source>
        <dbReference type="SAM" id="MobiDB-lite"/>
    </source>
</evidence>
<feature type="compositionally biased region" description="Low complexity" evidence="1">
    <location>
        <begin position="298"/>
        <end position="307"/>
    </location>
</feature>
<gene>
    <name evidence="3" type="ORF">U0C82_08260</name>
</gene>
<dbReference type="InterPro" id="IPR049304">
    <property type="entry name" value="Gly_rich_dom"/>
</dbReference>
<evidence type="ECO:0000259" key="2">
    <source>
        <dbReference type="Pfam" id="PF21722"/>
    </source>
</evidence>
<name>A0ABU5I1W6_9HYPH</name>
<dbReference type="Pfam" id="PF21722">
    <property type="entry name" value="Gly_rich_2"/>
    <property type="match status" value="1"/>
</dbReference>
<feature type="compositionally biased region" description="Gly residues" evidence="1">
    <location>
        <begin position="97"/>
        <end position="124"/>
    </location>
</feature>
<dbReference type="EMBL" id="JAXLPB010000002">
    <property type="protein sequence ID" value="MDY8109137.1"/>
    <property type="molecule type" value="Genomic_DNA"/>
</dbReference>
<feature type="compositionally biased region" description="Polar residues" evidence="1">
    <location>
        <begin position="126"/>
        <end position="142"/>
    </location>
</feature>
<evidence type="ECO:0000313" key="4">
    <source>
        <dbReference type="Proteomes" id="UP001294412"/>
    </source>
</evidence>
<feature type="region of interest" description="Disordered" evidence="1">
    <location>
        <begin position="259"/>
        <end position="323"/>
    </location>
</feature>
<sequence>MSTLGAKKLMAGKTAEGQALYTSPGTYSFVVPPAVTSVSALAIGAGGGGARSGGGGGAYAYGNSIKVTPGQTITVVVGSSPSGGNGGDSSFGSTVSAGGGRSGSSSGGAGGTVNAGSGNRGGSGSTYTTIPGSSGSYQTTETEGPYYDASPPTYSTAWYQADDLEGTDDKAVMVWSSNGNYGPYRYGDLSYNATSFQHSDGWTYYRGSYRGVFEGLRQPSYRNTNLHNYEVSRSRPKTVYYTNPDTYYGGNGGNAGTGTSVGANGSSPSGTNGSTGSGSPLASSGGNYGAGGRGSGNGSNSTGTNGAVRIVWGRGRAFPATKV</sequence>
<organism evidence="3 4">
    <name type="scientific">Fulvimarina uroteuthidis</name>
    <dbReference type="NCBI Taxonomy" id="3098149"/>
    <lineage>
        <taxon>Bacteria</taxon>
        <taxon>Pseudomonadati</taxon>
        <taxon>Pseudomonadota</taxon>
        <taxon>Alphaproteobacteria</taxon>
        <taxon>Hyphomicrobiales</taxon>
        <taxon>Aurantimonadaceae</taxon>
        <taxon>Fulvimarina</taxon>
    </lineage>
</organism>